<feature type="transmembrane region" description="Helical" evidence="2">
    <location>
        <begin position="264"/>
        <end position="283"/>
    </location>
</feature>
<dbReference type="EMBL" id="JAGFNP010000003">
    <property type="protein sequence ID" value="MBO3732556.1"/>
    <property type="molecule type" value="Genomic_DNA"/>
</dbReference>
<keyword evidence="2" id="KW-0472">Membrane</keyword>
<evidence type="ECO:0000313" key="3">
    <source>
        <dbReference type="EMBL" id="MBO3732556.1"/>
    </source>
</evidence>
<comment type="caution">
    <text evidence="3">The sequence shown here is derived from an EMBL/GenBank/DDBJ whole genome shotgun (WGS) entry which is preliminary data.</text>
</comment>
<proteinExistence type="predicted"/>
<evidence type="ECO:0008006" key="5">
    <source>
        <dbReference type="Google" id="ProtNLM"/>
    </source>
</evidence>
<evidence type="ECO:0000313" key="4">
    <source>
        <dbReference type="Proteomes" id="UP000681341"/>
    </source>
</evidence>
<feature type="transmembrane region" description="Helical" evidence="2">
    <location>
        <begin position="16"/>
        <end position="34"/>
    </location>
</feature>
<name>A0ABS3U2S2_9ACTN</name>
<keyword evidence="4" id="KW-1185">Reference proteome</keyword>
<gene>
    <name evidence="3" type="ORF">J5V16_06955</name>
</gene>
<accession>A0ABS3U2S2</accession>
<evidence type="ECO:0000256" key="1">
    <source>
        <dbReference type="SAM" id="MobiDB-lite"/>
    </source>
</evidence>
<keyword evidence="2" id="KW-0812">Transmembrane</keyword>
<feature type="region of interest" description="Disordered" evidence="1">
    <location>
        <begin position="221"/>
        <end position="245"/>
    </location>
</feature>
<protein>
    <recommendedName>
        <fullName evidence="5">DUF3137 domain-containing protein</fullName>
    </recommendedName>
</protein>
<evidence type="ECO:0000256" key="2">
    <source>
        <dbReference type="SAM" id="Phobius"/>
    </source>
</evidence>
<dbReference type="RefSeq" id="WP_208495353.1">
    <property type="nucleotide sequence ID" value="NZ_JAGFNP010000003.1"/>
</dbReference>
<organism evidence="3 4">
    <name type="scientific">Glycomyces niveus</name>
    <dbReference type="NCBI Taxonomy" id="2820287"/>
    <lineage>
        <taxon>Bacteria</taxon>
        <taxon>Bacillati</taxon>
        <taxon>Actinomycetota</taxon>
        <taxon>Actinomycetes</taxon>
        <taxon>Glycomycetales</taxon>
        <taxon>Glycomycetaceae</taxon>
        <taxon>Glycomyces</taxon>
    </lineage>
</organism>
<dbReference type="Proteomes" id="UP000681341">
    <property type="component" value="Unassembled WGS sequence"/>
</dbReference>
<reference evidence="3 4" key="1">
    <citation type="submission" date="2021-03" db="EMBL/GenBank/DDBJ databases">
        <title>Glycomyces sp. nov., a novel actinomycete isolated from soil.</title>
        <authorList>
            <person name="Yang X."/>
            <person name="Xu X."/>
        </authorList>
    </citation>
    <scope>NUCLEOTIDE SEQUENCE [LARGE SCALE GENOMIC DNA]</scope>
    <source>
        <strain evidence="3 4">NEAU-S30</strain>
    </source>
</reference>
<keyword evidence="2" id="KW-1133">Transmembrane helix</keyword>
<sequence>MNETLLASSSSSDMPWWAWVLCLVVVGVGAYFAWRARQKKIAMYRAWAAQYGFHYEPSDNSVTGLSTEAPFNEGHSRKGIDVFRGMYKNVHIVFFQYQYTTGHGKESQTHTHQVVAIGLPTARPLLDIGQENFLTKRFAKDIDFENQAFNDFFRIKSPNRRFAYDVIHARTMEWMLQDQRARSYPWRFEGPWLMTFRSGALKLEEVFFYADFLIDDPAPGPRHVWSPTPPPGGPRPRTRPGGVQPLSAPGGVVESVVAGMLGSVFLAVCVGVPVLAIVLAVYYSRRARQRHLARVSAWAAHHGFQYWPQEQSALAISRQPPFTTGSGREARDVLRGTFRDAHLHCFQLRYRTGSGDSETTHDYQVVAISLPAMRPLLDIAHENALSRRFDKDLVFENRAFNDKFKIASPSPRFAHDVIHPRTMEWMLADPRAQVTRWRFEGSWLMTFRPGPLKLEEVFFYADFLHQVLAQVPKHVWSDR</sequence>